<dbReference type="Gene3D" id="3.40.1110.10">
    <property type="entry name" value="Calcium-transporting ATPase, cytoplasmic domain N"/>
    <property type="match status" value="1"/>
</dbReference>
<feature type="transmembrane region" description="Helical" evidence="18">
    <location>
        <begin position="525"/>
        <end position="548"/>
    </location>
</feature>
<dbReference type="FunFam" id="1.20.1110.10:FF:000065">
    <property type="entry name" value="Sarcoplasmic/endoplasmic reticulum calcium ATPase 1"/>
    <property type="match status" value="4"/>
</dbReference>
<dbReference type="Pfam" id="PF00690">
    <property type="entry name" value="Cation_ATPase_N"/>
    <property type="match status" value="1"/>
</dbReference>
<dbReference type="InterPro" id="IPR006068">
    <property type="entry name" value="ATPase_P-typ_cation-transptr_C"/>
</dbReference>
<evidence type="ECO:0000256" key="1">
    <source>
        <dbReference type="ARBA" id="ARBA00001946"/>
    </source>
</evidence>
<comment type="catalytic activity">
    <reaction evidence="18">
        <text>Ca(2+)(in) + ATP + H2O = Ca(2+)(out) + ADP + phosphate + H(+)</text>
        <dbReference type="Rhea" id="RHEA:18105"/>
        <dbReference type="ChEBI" id="CHEBI:15377"/>
        <dbReference type="ChEBI" id="CHEBI:15378"/>
        <dbReference type="ChEBI" id="CHEBI:29108"/>
        <dbReference type="ChEBI" id="CHEBI:30616"/>
        <dbReference type="ChEBI" id="CHEBI:43474"/>
        <dbReference type="ChEBI" id="CHEBI:456216"/>
        <dbReference type="EC" id="7.2.2.10"/>
    </reaction>
</comment>
<evidence type="ECO:0000256" key="4">
    <source>
        <dbReference type="ARBA" id="ARBA00005675"/>
    </source>
</evidence>
<keyword evidence="10" id="KW-0256">Endoplasmic reticulum</keyword>
<dbReference type="GO" id="GO:0000731">
    <property type="term" value="P:DNA synthesis involved in DNA repair"/>
    <property type="evidence" value="ECO:0007669"/>
    <property type="project" value="InterPro"/>
</dbReference>
<dbReference type="EC" id="7.2.2.10" evidence="18"/>
<evidence type="ECO:0000313" key="21">
    <source>
        <dbReference type="EMBL" id="RVE76729.1"/>
    </source>
</evidence>
<gene>
    <name evidence="21" type="ORF">OJAV_G00011800</name>
</gene>
<evidence type="ECO:0000256" key="5">
    <source>
        <dbReference type="ARBA" id="ARBA00022553"/>
    </source>
</evidence>
<evidence type="ECO:0000256" key="17">
    <source>
        <dbReference type="ARBA" id="ARBA00023136"/>
    </source>
</evidence>
<dbReference type="InterPro" id="IPR008250">
    <property type="entry name" value="ATPase_P-typ_transduc_dom_A_sf"/>
</dbReference>
<dbReference type="FunFam" id="3.40.1110.10:FF:000003">
    <property type="entry name" value="Calcium-transporting ATPase"/>
    <property type="match status" value="1"/>
</dbReference>
<keyword evidence="6 18" id="KW-0109">Calcium transport</keyword>
<feature type="region of interest" description="Disordered" evidence="19">
    <location>
        <begin position="204"/>
        <end position="230"/>
    </location>
</feature>
<keyword evidence="5" id="KW-0597">Phosphoprotein</keyword>
<dbReference type="Proteomes" id="UP000283210">
    <property type="component" value="Chromosome 1"/>
</dbReference>
<feature type="domain" description="Cation-transporting P-type ATPase N-terminal" evidence="20">
    <location>
        <begin position="230"/>
        <end position="304"/>
    </location>
</feature>
<evidence type="ECO:0000256" key="14">
    <source>
        <dbReference type="ARBA" id="ARBA00022967"/>
    </source>
</evidence>
<proteinExistence type="inferred from homology"/>
<feature type="transmembrane region" description="Helical" evidence="18">
    <location>
        <begin position="1138"/>
        <end position="1156"/>
    </location>
</feature>
<evidence type="ECO:0000256" key="10">
    <source>
        <dbReference type="ARBA" id="ARBA00022824"/>
    </source>
</evidence>
<dbReference type="Gene3D" id="3.40.50.1000">
    <property type="entry name" value="HAD superfamily/HAD-like"/>
    <property type="match status" value="1"/>
</dbReference>
<evidence type="ECO:0000256" key="19">
    <source>
        <dbReference type="SAM" id="MobiDB-lite"/>
    </source>
</evidence>
<dbReference type="PROSITE" id="PS00154">
    <property type="entry name" value="ATPASE_E1_E2"/>
    <property type="match status" value="1"/>
</dbReference>
<feature type="transmembrane region" description="Helical" evidence="18">
    <location>
        <begin position="994"/>
        <end position="1017"/>
    </location>
</feature>
<keyword evidence="7 18" id="KW-0812">Transmembrane</keyword>
<sequence length="1263" mass="139797">MSEQITRKRPDMRNCRLMERLSEKTSQTGSRHYSFTSSRVLAEESFTKERTAEVTPPHRSPGFVKHRYISIESFFSPNPEESVTMTTKRGLITDSFKVVKKKKRGRKQEKSPTPPPPQTEEVADPVQQEALQKLRHFDLDWRFGPCTGITRLQRWERAELHGLSPPQEVRELLLKAPADSENSLSLWSEYPLLRLVLVLDGRGFHQRRDPTDPPTDRPTDGRTPSSGMENAHTKTVEEVLCFFGVNESTGLSCEQLKKNREQWGPNELPAEEGKSLWELILEQFEDLLVRILLLAACISFTLAWFEEGEGTITAFVEPFVILLILIANAIVGVWQERNAENAIEALKEYEPEMGKVYRQDKKSVQRIRARDIVPGDIVEVAVGDKVPADIRLTSIRSTTLRVDQSILTGESVSVLKHTDPVPDPRAVNQDKKNMLFSGTNIAAGRAIGVVIATGVQTEIGKIRDEMASTDPERTPLQQKLDQFGEQLSKVISVICVAVWAINVGHFNDPVHGGSWLRGAVYYFKIAVALAVAAIPEGLPAVITTCLALGTRRMARKNAIVRSLPSVETLGCTSVICSDKTGTLTTNQMSVCRIFIVDSVSGDTCSLNEFSVTGSTYAPEGDVFRDGAAVRCSRYEGLVEMASICALCNDSSLDYNESKGVYEKVGEATETALCCLVEKMNVFDTDLRGLSRAERATACCSVIKQLMRKELTLEFSRDRKSMSVFCSTNKLGRSPSGAKMFVKGAPESVLERCGYVRVRGSARAPMSMAAREQLLSTVREWSSGKDTLRCLAMATRDTPPDINSLNLENSAAFADYESDLTFVGCVGMLDPPRKEVLGAVRMCRQAGIRVIMITGERPPDPNETSCRRVGIITEQEEEHEGAGVMGGLTGREFDELPPPLQRQACQTARCFARVEPAHKSRIVEYLQSLSDITAMTGDGVNDAPALKKAEIGIAMGSGTAVAKSASEMILADDNFSTIVAAVEEGRAIYNNMKQFIRYLISSNIGEVVCIFLTAALGMPEALIPVQLLWVNLEPLISNWLFCRYLIIGCYVGGATVGAAAWWFMAAHDGPKVSFYQLSHYLQCSEGHAEFAGVQCSVFESPYPMTMALSVLVTIEMCNALNSLSENQSLLKMPPWANPWLVGAICLSMALHFLILYVDPLPVIFQIRPLSWTQWVVVLKLSLPVILMDEALKFLARNYIEPGSQMQTLEEEEELQRSGGGVVQVGVLKLRQSLRGVSWSFVLISAPLVIWIFSLDSDITNIFWE</sequence>
<dbReference type="InterPro" id="IPR007218">
    <property type="entry name" value="DNA_pol_delta_4"/>
</dbReference>
<evidence type="ECO:0000259" key="20">
    <source>
        <dbReference type="SMART" id="SM00831"/>
    </source>
</evidence>
<dbReference type="GO" id="GO:0005524">
    <property type="term" value="F:ATP binding"/>
    <property type="evidence" value="ECO:0007669"/>
    <property type="project" value="UniProtKB-KW"/>
</dbReference>
<feature type="compositionally biased region" description="Basic and acidic residues" evidence="19">
    <location>
        <begin position="41"/>
        <end position="52"/>
    </location>
</feature>
<dbReference type="SUPFAM" id="SSF81653">
    <property type="entry name" value="Calcium ATPase, transduction domain A"/>
    <property type="match status" value="1"/>
</dbReference>
<dbReference type="GO" id="GO:0006260">
    <property type="term" value="P:DNA replication"/>
    <property type="evidence" value="ECO:0007669"/>
    <property type="project" value="InterPro"/>
</dbReference>
<dbReference type="SUPFAM" id="SSF56784">
    <property type="entry name" value="HAD-like"/>
    <property type="match status" value="1"/>
</dbReference>
<evidence type="ECO:0000256" key="9">
    <source>
        <dbReference type="ARBA" id="ARBA00022741"/>
    </source>
</evidence>
<dbReference type="PRINTS" id="PR00120">
    <property type="entry name" value="HATPASE"/>
</dbReference>
<feature type="transmembrane region" description="Helical" evidence="18">
    <location>
        <begin position="487"/>
        <end position="505"/>
    </location>
</feature>
<evidence type="ECO:0000256" key="13">
    <source>
        <dbReference type="ARBA" id="ARBA00022951"/>
    </source>
</evidence>
<dbReference type="AlphaFoldDB" id="A0A3S2N8J3"/>
<dbReference type="SUPFAM" id="SSF81665">
    <property type="entry name" value="Calcium ATPase, transmembrane domain M"/>
    <property type="match status" value="1"/>
</dbReference>
<evidence type="ECO:0000256" key="11">
    <source>
        <dbReference type="ARBA" id="ARBA00022840"/>
    </source>
</evidence>
<dbReference type="SMART" id="SM00831">
    <property type="entry name" value="Cation_ATPase_N"/>
    <property type="match status" value="1"/>
</dbReference>
<feature type="compositionally biased region" description="Basic and acidic residues" evidence="19">
    <location>
        <begin position="204"/>
        <end position="220"/>
    </location>
</feature>
<evidence type="ECO:0000256" key="15">
    <source>
        <dbReference type="ARBA" id="ARBA00022989"/>
    </source>
</evidence>
<feature type="transmembrane region" description="Helical" evidence="18">
    <location>
        <begin position="1235"/>
        <end position="1253"/>
    </location>
</feature>
<dbReference type="Pfam" id="PF08282">
    <property type="entry name" value="Hydrolase_3"/>
    <property type="match status" value="1"/>
</dbReference>
<feature type="compositionally biased region" description="Polar residues" evidence="19">
    <location>
        <begin position="24"/>
        <end position="39"/>
    </location>
</feature>
<dbReference type="InterPro" id="IPR004014">
    <property type="entry name" value="ATPase_P-typ_cation-transptr_N"/>
</dbReference>
<dbReference type="InterPro" id="IPR059000">
    <property type="entry name" value="ATPase_P-type_domA"/>
</dbReference>
<keyword evidence="15 18" id="KW-1133">Transmembrane helix</keyword>
<evidence type="ECO:0000256" key="6">
    <source>
        <dbReference type="ARBA" id="ARBA00022568"/>
    </source>
</evidence>
<feature type="region of interest" description="Disordered" evidence="19">
    <location>
        <begin position="22"/>
        <end position="59"/>
    </location>
</feature>
<dbReference type="FunFam" id="3.40.50.1000:FF:000083">
    <property type="entry name" value="Sodium/potassium-transporting ATPase subunit alpha"/>
    <property type="match status" value="1"/>
</dbReference>
<comment type="subcellular location">
    <subcellularLocation>
        <location evidence="3">Endoplasmic reticulum membrane</location>
        <topology evidence="3">Multi-pass membrane protein</topology>
    </subcellularLocation>
    <subcellularLocation>
        <location evidence="18">Membrane</location>
        <topology evidence="18">Multi-pass membrane protein</topology>
    </subcellularLocation>
    <subcellularLocation>
        <location evidence="2">Sarcoplasmic reticulum membrane</location>
        <topology evidence="2">Multi-pass membrane protein</topology>
    </subcellularLocation>
</comment>
<comment type="similarity">
    <text evidence="4 18">Belongs to the cation transport ATPase (P-type) (TC 3.A.3) family. Type IIA subfamily.</text>
</comment>
<dbReference type="PANTHER" id="PTHR42861">
    <property type="entry name" value="CALCIUM-TRANSPORTING ATPASE"/>
    <property type="match status" value="1"/>
</dbReference>
<dbReference type="GO" id="GO:0016887">
    <property type="term" value="F:ATP hydrolysis activity"/>
    <property type="evidence" value="ECO:0007669"/>
    <property type="project" value="InterPro"/>
</dbReference>
<evidence type="ECO:0000256" key="18">
    <source>
        <dbReference type="RuleBase" id="RU361146"/>
    </source>
</evidence>
<evidence type="ECO:0000256" key="7">
    <source>
        <dbReference type="ARBA" id="ARBA00022692"/>
    </source>
</evidence>
<dbReference type="InterPro" id="IPR005782">
    <property type="entry name" value="P-type_ATPase_IIA"/>
</dbReference>
<dbReference type="CDD" id="cd02083">
    <property type="entry name" value="P-type_ATPase_SERCA"/>
    <property type="match status" value="1"/>
</dbReference>
<evidence type="ECO:0000313" key="22">
    <source>
        <dbReference type="Proteomes" id="UP000283210"/>
    </source>
</evidence>
<protein>
    <recommendedName>
        <fullName evidence="18">Calcium-transporting ATPase</fullName>
        <ecNumber evidence="18">7.2.2.10</ecNumber>
    </recommendedName>
</protein>
<dbReference type="Gene3D" id="1.20.1110.10">
    <property type="entry name" value="Calcium-transporting ATPase, transmembrane domain"/>
    <property type="match status" value="2"/>
</dbReference>
<dbReference type="SFLD" id="SFLDF00027">
    <property type="entry name" value="p-type_atpase"/>
    <property type="match status" value="1"/>
</dbReference>
<feature type="transmembrane region" description="Helical" evidence="18">
    <location>
        <begin position="1037"/>
        <end position="1062"/>
    </location>
</feature>
<dbReference type="GO" id="GO:0005388">
    <property type="term" value="F:P-type calcium transporter activity"/>
    <property type="evidence" value="ECO:0007669"/>
    <property type="project" value="UniProtKB-EC"/>
</dbReference>
<dbReference type="InterPro" id="IPR023298">
    <property type="entry name" value="ATPase_P-typ_TM_dom_sf"/>
</dbReference>
<feature type="compositionally biased region" description="Basic residues" evidence="19">
    <location>
        <begin position="98"/>
        <end position="107"/>
    </location>
</feature>
<dbReference type="Pfam" id="PF13246">
    <property type="entry name" value="Cation_ATPase"/>
    <property type="match status" value="1"/>
</dbReference>
<keyword evidence="9 18" id="KW-0547">Nucleotide-binding</keyword>
<dbReference type="Pfam" id="PF04081">
    <property type="entry name" value="DNA_pol_delta_4"/>
    <property type="match status" value="1"/>
</dbReference>
<reference evidence="21 22" key="1">
    <citation type="submission" date="2018-11" db="EMBL/GenBank/DDBJ databases">
        <authorList>
            <person name="Lopez-Roques C."/>
            <person name="Donnadieu C."/>
            <person name="Bouchez O."/>
            <person name="Klopp C."/>
            <person name="Cabau C."/>
            <person name="Zahm M."/>
        </authorList>
    </citation>
    <scope>NUCLEOTIDE SEQUENCE [LARGE SCALE GENOMIC DNA]</scope>
    <source>
        <strain evidence="21">RS831</strain>
        <tissue evidence="21">Whole body</tissue>
    </source>
</reference>
<evidence type="ECO:0000256" key="12">
    <source>
        <dbReference type="ARBA" id="ARBA00022842"/>
    </source>
</evidence>
<comment type="cofactor">
    <cofactor evidence="1">
        <name>Mg(2+)</name>
        <dbReference type="ChEBI" id="CHEBI:18420"/>
    </cofactor>
</comment>
<dbReference type="SFLD" id="SFLDS00003">
    <property type="entry name" value="Haloacid_Dehalogenase"/>
    <property type="match status" value="1"/>
</dbReference>
<dbReference type="SFLD" id="SFLDG00002">
    <property type="entry name" value="C1.7:_P-type_atpase_like"/>
    <property type="match status" value="1"/>
</dbReference>
<keyword evidence="16 18" id="KW-0406">Ion transport</keyword>
<dbReference type="EMBL" id="CM012437">
    <property type="protein sequence ID" value="RVE76729.1"/>
    <property type="molecule type" value="Genomic_DNA"/>
</dbReference>
<dbReference type="OrthoDB" id="3352408at2759"/>
<keyword evidence="18" id="KW-0106">Calcium</keyword>
<evidence type="ECO:0000256" key="16">
    <source>
        <dbReference type="ARBA" id="ARBA00023065"/>
    </source>
</evidence>
<dbReference type="PRINTS" id="PR00119">
    <property type="entry name" value="CATATPASE"/>
</dbReference>
<accession>A0A3S2N8J3</accession>
<keyword evidence="8" id="KW-0479">Metal-binding</keyword>
<evidence type="ECO:0000256" key="8">
    <source>
        <dbReference type="ARBA" id="ARBA00022723"/>
    </source>
</evidence>
<dbReference type="InterPro" id="IPR001757">
    <property type="entry name" value="P_typ_ATPase"/>
</dbReference>
<dbReference type="GO" id="GO:0033017">
    <property type="term" value="C:sarcoplasmic reticulum membrane"/>
    <property type="evidence" value="ECO:0007669"/>
    <property type="project" value="UniProtKB-SubCell"/>
</dbReference>
<feature type="transmembrane region" description="Helical" evidence="18">
    <location>
        <begin position="287"/>
        <end position="305"/>
    </location>
</feature>
<keyword evidence="11 18" id="KW-0067">ATP-binding</keyword>
<dbReference type="SUPFAM" id="SSF81660">
    <property type="entry name" value="Metal cation-transporting ATPase, ATP-binding domain N"/>
    <property type="match status" value="1"/>
</dbReference>
<dbReference type="NCBIfam" id="TIGR01494">
    <property type="entry name" value="ATPase_P-type"/>
    <property type="match status" value="2"/>
</dbReference>
<evidence type="ECO:0000256" key="3">
    <source>
        <dbReference type="ARBA" id="ARBA00004477"/>
    </source>
</evidence>
<keyword evidence="22" id="KW-1185">Reference proteome</keyword>
<keyword evidence="12" id="KW-0460">Magnesium</keyword>
<reference evidence="21 22" key="2">
    <citation type="submission" date="2019-01" db="EMBL/GenBank/DDBJ databases">
        <title>A chromosome length genome reference of the Java medaka (oryzias javanicus).</title>
        <authorList>
            <person name="Herpin A."/>
            <person name="Takehana Y."/>
            <person name="Naruse K."/>
            <person name="Ansai S."/>
            <person name="Kawaguchi M."/>
        </authorList>
    </citation>
    <scope>NUCLEOTIDE SEQUENCE [LARGE SCALE GENOMIC DNA]</scope>
    <source>
        <strain evidence="21">RS831</strain>
        <tissue evidence="21">Whole body</tissue>
    </source>
</reference>
<organism evidence="21 22">
    <name type="scientific">Oryzias javanicus</name>
    <name type="common">Javanese ricefish</name>
    <name type="synonym">Aplocheilus javanicus</name>
    <dbReference type="NCBI Taxonomy" id="123683"/>
    <lineage>
        <taxon>Eukaryota</taxon>
        <taxon>Metazoa</taxon>
        <taxon>Chordata</taxon>
        <taxon>Craniata</taxon>
        <taxon>Vertebrata</taxon>
        <taxon>Euteleostomi</taxon>
        <taxon>Actinopterygii</taxon>
        <taxon>Neopterygii</taxon>
        <taxon>Teleostei</taxon>
        <taxon>Neoteleostei</taxon>
        <taxon>Acanthomorphata</taxon>
        <taxon>Ovalentaria</taxon>
        <taxon>Atherinomorphae</taxon>
        <taxon>Beloniformes</taxon>
        <taxon>Adrianichthyidae</taxon>
        <taxon>Oryziinae</taxon>
        <taxon>Oryzias</taxon>
    </lineage>
</organism>
<dbReference type="GO" id="GO:0046872">
    <property type="term" value="F:metal ion binding"/>
    <property type="evidence" value="ECO:0007669"/>
    <property type="project" value="UniProtKB-KW"/>
</dbReference>
<dbReference type="InterPro" id="IPR023214">
    <property type="entry name" value="HAD_sf"/>
</dbReference>
<dbReference type="Gene3D" id="2.70.150.10">
    <property type="entry name" value="Calcium-transporting ATPase, cytoplasmic transduction domain A"/>
    <property type="match status" value="1"/>
</dbReference>
<keyword evidence="18" id="KW-0813">Transport</keyword>
<name>A0A3S2N8J3_ORYJA</name>
<feature type="transmembrane region" description="Helical" evidence="18">
    <location>
        <begin position="311"/>
        <end position="334"/>
    </location>
</feature>
<keyword evidence="14" id="KW-1278">Translocase</keyword>
<comment type="caution">
    <text evidence="18">Lacks conserved residue(s) required for the propagation of feature annotation.</text>
</comment>
<feature type="region of interest" description="Disordered" evidence="19">
    <location>
        <begin position="96"/>
        <end position="125"/>
    </location>
</feature>
<dbReference type="InterPro" id="IPR023299">
    <property type="entry name" value="ATPase_P-typ_cyto_dom_N"/>
</dbReference>
<dbReference type="NCBIfam" id="TIGR01116">
    <property type="entry name" value="ATPase-IIA1_Ca"/>
    <property type="match status" value="1"/>
</dbReference>
<keyword evidence="13" id="KW-0703">Sarcoplasmic reticulum</keyword>
<dbReference type="InterPro" id="IPR018303">
    <property type="entry name" value="ATPase_P-typ_P_site"/>
</dbReference>
<evidence type="ECO:0000256" key="2">
    <source>
        <dbReference type="ARBA" id="ARBA00004326"/>
    </source>
</evidence>
<dbReference type="InterPro" id="IPR044492">
    <property type="entry name" value="P_typ_ATPase_HD_dom"/>
</dbReference>
<comment type="function">
    <text evidence="18">Catalyzes the hydrolysis of ATP coupled with the transport of calcium.</text>
</comment>
<dbReference type="FunFam" id="2.70.150.10:FF:000143">
    <property type="entry name" value="Calcium-transporting ATPase"/>
    <property type="match status" value="1"/>
</dbReference>
<keyword evidence="17 18" id="KW-0472">Membrane</keyword>
<dbReference type="Pfam" id="PF00122">
    <property type="entry name" value="E1-E2_ATPase"/>
    <property type="match status" value="1"/>
</dbReference>
<dbReference type="InterPro" id="IPR036412">
    <property type="entry name" value="HAD-like_sf"/>
</dbReference>
<dbReference type="Pfam" id="PF00689">
    <property type="entry name" value="Cation_ATPase_C"/>
    <property type="match status" value="1"/>
</dbReference>